<proteinExistence type="predicted"/>
<dbReference type="InterPro" id="IPR012337">
    <property type="entry name" value="RNaseH-like_sf"/>
</dbReference>
<dbReference type="AlphaFoldDB" id="V5GRG0"/>
<protein>
    <submittedName>
        <fullName evidence="1">Uncharacterized protein</fullName>
    </submittedName>
</protein>
<reference evidence="1" key="1">
    <citation type="submission" date="2013-07" db="EMBL/GenBank/DDBJ databases">
        <title>Midgut Transcriptome Profiling of Anoplphora glabripennis, a Lignocellulose Degrading, Wood-Boring Cerambycid.</title>
        <authorList>
            <person name="Scully E.D."/>
            <person name="Hoover K."/>
            <person name="Carlson J.E."/>
            <person name="Tien M."/>
            <person name="Geib S.M."/>
        </authorList>
    </citation>
    <scope>NUCLEOTIDE SEQUENCE</scope>
</reference>
<dbReference type="InterPro" id="IPR036397">
    <property type="entry name" value="RNaseH_sf"/>
</dbReference>
<sequence length="192" mass="22449">YHAQANATERFNKTLKTMIAMYVSENQRRWDCNLAKLACATRSARHESTKESPYFINFGRRMVLSGDDHYSNSIDSEEYSTESSVRQDGFKKLYQDVKNRLEKAAQRNERTYNLRRRSEEFMVDQLVWKRNFTLSDASKFYTSKLAPKYVGPFRIKKRVSPWTYELVDDAGNSIGIWNAKDLKPASADENFP</sequence>
<evidence type="ECO:0000313" key="1">
    <source>
        <dbReference type="EMBL" id="JAB66754.1"/>
    </source>
</evidence>
<dbReference type="SUPFAM" id="SSF53098">
    <property type="entry name" value="Ribonuclease H-like"/>
    <property type="match status" value="1"/>
</dbReference>
<organism evidence="1">
    <name type="scientific">Anoplophora glabripennis</name>
    <name type="common">Asian longhorn beetle</name>
    <name type="synonym">Anoplophora nobilis</name>
    <dbReference type="NCBI Taxonomy" id="217634"/>
    <lineage>
        <taxon>Eukaryota</taxon>
        <taxon>Metazoa</taxon>
        <taxon>Ecdysozoa</taxon>
        <taxon>Arthropoda</taxon>
        <taxon>Hexapoda</taxon>
        <taxon>Insecta</taxon>
        <taxon>Pterygota</taxon>
        <taxon>Neoptera</taxon>
        <taxon>Endopterygota</taxon>
        <taxon>Coleoptera</taxon>
        <taxon>Polyphaga</taxon>
        <taxon>Cucujiformia</taxon>
        <taxon>Chrysomeloidea</taxon>
        <taxon>Cerambycidae</taxon>
        <taxon>Lamiinae</taxon>
        <taxon>Lamiini</taxon>
        <taxon>Anoplophora</taxon>
    </lineage>
</organism>
<dbReference type="GO" id="GO:0003676">
    <property type="term" value="F:nucleic acid binding"/>
    <property type="evidence" value="ECO:0007669"/>
    <property type="project" value="InterPro"/>
</dbReference>
<dbReference type="Gene3D" id="3.30.420.10">
    <property type="entry name" value="Ribonuclease H-like superfamily/Ribonuclease H"/>
    <property type="match status" value="1"/>
</dbReference>
<name>V5GRG0_ANOGL</name>
<feature type="non-terminal residue" evidence="1">
    <location>
        <position position="1"/>
    </location>
</feature>
<dbReference type="PANTHER" id="PTHR37984">
    <property type="entry name" value="PROTEIN CBG26694"/>
    <property type="match status" value="1"/>
</dbReference>
<dbReference type="EMBL" id="GALX01001712">
    <property type="protein sequence ID" value="JAB66754.1"/>
    <property type="molecule type" value="Transcribed_RNA"/>
</dbReference>
<accession>V5GRG0</accession>
<dbReference type="InterPro" id="IPR050951">
    <property type="entry name" value="Retrovirus_Pol_polyprotein"/>
</dbReference>
<dbReference type="PANTHER" id="PTHR37984:SF5">
    <property type="entry name" value="PROTEIN NYNRIN-LIKE"/>
    <property type="match status" value="1"/>
</dbReference>